<name>A0A8S1WL33_PAROT</name>
<evidence type="ECO:0000313" key="2">
    <source>
        <dbReference type="Proteomes" id="UP000683925"/>
    </source>
</evidence>
<dbReference type="AlphaFoldDB" id="A0A8S1WL33"/>
<evidence type="ECO:0000313" key="1">
    <source>
        <dbReference type="EMBL" id="CAD8189321.1"/>
    </source>
</evidence>
<protein>
    <submittedName>
        <fullName evidence="1">Uncharacterized protein</fullName>
    </submittedName>
</protein>
<proteinExistence type="predicted"/>
<gene>
    <name evidence="1" type="ORF">POCTA_138.1.T0940222</name>
</gene>
<reference evidence="1" key="1">
    <citation type="submission" date="2021-01" db="EMBL/GenBank/DDBJ databases">
        <authorList>
            <consortium name="Genoscope - CEA"/>
            <person name="William W."/>
        </authorList>
    </citation>
    <scope>NUCLEOTIDE SEQUENCE</scope>
</reference>
<sequence length="149" mass="17625">MENDLFICNEKNFINHIIEICNEDDENLEQEKIDNLYGVGLATVQIPIFLTNMTRQQQVTQPNTVFVRIYEDTFVVDPIPTLPINTACYFESNAKSYKFQRELNNFQKQHEEFLEVFLIFDDELDNQVHRAAERIIAENFRQNQFLNGL</sequence>
<accession>A0A8S1WL33</accession>
<organism evidence="1 2">
    <name type="scientific">Paramecium octaurelia</name>
    <dbReference type="NCBI Taxonomy" id="43137"/>
    <lineage>
        <taxon>Eukaryota</taxon>
        <taxon>Sar</taxon>
        <taxon>Alveolata</taxon>
        <taxon>Ciliophora</taxon>
        <taxon>Intramacronucleata</taxon>
        <taxon>Oligohymenophorea</taxon>
        <taxon>Peniculida</taxon>
        <taxon>Parameciidae</taxon>
        <taxon>Paramecium</taxon>
    </lineage>
</organism>
<dbReference type="EMBL" id="CAJJDP010000093">
    <property type="protein sequence ID" value="CAD8189321.1"/>
    <property type="molecule type" value="Genomic_DNA"/>
</dbReference>
<keyword evidence="2" id="KW-1185">Reference proteome</keyword>
<dbReference type="Proteomes" id="UP000683925">
    <property type="component" value="Unassembled WGS sequence"/>
</dbReference>
<comment type="caution">
    <text evidence="1">The sequence shown here is derived from an EMBL/GenBank/DDBJ whole genome shotgun (WGS) entry which is preliminary data.</text>
</comment>